<organism evidence="3 4">
    <name type="scientific">Chitinophaga horti</name>
    <dbReference type="NCBI Taxonomy" id="2920382"/>
    <lineage>
        <taxon>Bacteria</taxon>
        <taxon>Pseudomonadati</taxon>
        <taxon>Bacteroidota</taxon>
        <taxon>Chitinophagia</taxon>
        <taxon>Chitinophagales</taxon>
        <taxon>Chitinophagaceae</taxon>
        <taxon>Chitinophaga</taxon>
    </lineage>
</organism>
<keyword evidence="4" id="KW-1185">Reference proteome</keyword>
<evidence type="ECO:0000313" key="3">
    <source>
        <dbReference type="EMBL" id="UYQ92330.1"/>
    </source>
</evidence>
<dbReference type="RefSeq" id="WP_264280609.1">
    <property type="nucleotide sequence ID" value="NZ_CP107006.1"/>
</dbReference>
<proteinExistence type="predicted"/>
<dbReference type="SUPFAM" id="SSF52540">
    <property type="entry name" value="P-loop containing nucleoside triphosphate hydrolases"/>
    <property type="match status" value="1"/>
</dbReference>
<dbReference type="InterPro" id="IPR011579">
    <property type="entry name" value="ATPase_dom"/>
</dbReference>
<evidence type="ECO:0000313" key="4">
    <source>
        <dbReference type="Proteomes" id="UP001162741"/>
    </source>
</evidence>
<dbReference type="PANTHER" id="PTHR34704:SF1">
    <property type="entry name" value="ATPASE"/>
    <property type="match status" value="1"/>
</dbReference>
<dbReference type="InterPro" id="IPR004256">
    <property type="entry name" value="DUF234"/>
</dbReference>
<feature type="domain" description="DUF234" evidence="2">
    <location>
        <begin position="346"/>
        <end position="422"/>
    </location>
</feature>
<keyword evidence="3" id="KW-0547">Nucleotide-binding</keyword>
<name>A0ABY6IY73_9BACT</name>
<dbReference type="Gene3D" id="3.40.50.300">
    <property type="entry name" value="P-loop containing nucleotide triphosphate hydrolases"/>
    <property type="match status" value="1"/>
</dbReference>
<feature type="domain" description="ATPase" evidence="1">
    <location>
        <begin position="13"/>
        <end position="220"/>
    </location>
</feature>
<evidence type="ECO:0000259" key="1">
    <source>
        <dbReference type="Pfam" id="PF01637"/>
    </source>
</evidence>
<dbReference type="Proteomes" id="UP001162741">
    <property type="component" value="Chromosome"/>
</dbReference>
<keyword evidence="3" id="KW-0067">ATP-binding</keyword>
<reference evidence="3" key="1">
    <citation type="submission" date="2022-10" db="EMBL/GenBank/DDBJ databases">
        <title>Chitinophaga sp. nov., isolated from soil.</title>
        <authorList>
            <person name="Jeon C.O."/>
        </authorList>
    </citation>
    <scope>NUCLEOTIDE SEQUENCE</scope>
    <source>
        <strain evidence="3">R8</strain>
    </source>
</reference>
<sequence>MAEYNYSAMLVGRIQEQAILAEKLSSGEAELIAIYGRRRVGKTFLIRTYFKDKIAFELTGVHEAAFRHQLLNFGFALQSAMKAKLPVATPENWIQAFQMLSQFLNELPVKKPAVIFFDEFPWLHTQKSGFLQAFEHWWNSYASKKTNIKVVICGSAASWMIDHVINNKGGLHNRVTQKIRLLPFSLSETMTYLSTRGIKLNHYLTLQLYMAIGGIPQYLKGIHKGESVAQAIDRLCFTKDGMLKGEFKNLYQSLFKNSHHHEHIIRALAKKGKGLTRNEIITECNLSSGGTATKILKELEESGFISSYIPFNKTEKESLFKLTDEYSLFYLKYIEHAKSSGAGTWLQQSTTSSYSTWSGLAFESICQKHVLQIKKALGIEKVLTNVSSWRHSPSGGVKGTQIDLLIDRQDKVINLCEVKFCQTEFTIDKKYAEELTNKVLIFKSANKIRSSIFPTMITTYGVKNNDYYRNIVQSQIIMDDLFR</sequence>
<dbReference type="EMBL" id="CP107006">
    <property type="protein sequence ID" value="UYQ92330.1"/>
    <property type="molecule type" value="Genomic_DNA"/>
</dbReference>
<dbReference type="InterPro" id="IPR027417">
    <property type="entry name" value="P-loop_NTPase"/>
</dbReference>
<dbReference type="GO" id="GO:0005524">
    <property type="term" value="F:ATP binding"/>
    <property type="evidence" value="ECO:0007669"/>
    <property type="project" value="UniProtKB-KW"/>
</dbReference>
<evidence type="ECO:0000259" key="2">
    <source>
        <dbReference type="Pfam" id="PF03008"/>
    </source>
</evidence>
<protein>
    <submittedName>
        <fullName evidence="3">ATP-binding protein</fullName>
    </submittedName>
</protein>
<dbReference type="InterPro" id="IPR036388">
    <property type="entry name" value="WH-like_DNA-bd_sf"/>
</dbReference>
<dbReference type="Gene3D" id="1.10.10.10">
    <property type="entry name" value="Winged helix-like DNA-binding domain superfamily/Winged helix DNA-binding domain"/>
    <property type="match status" value="1"/>
</dbReference>
<dbReference type="Pfam" id="PF01637">
    <property type="entry name" value="ATPase_2"/>
    <property type="match status" value="1"/>
</dbReference>
<dbReference type="SUPFAM" id="SSF46785">
    <property type="entry name" value="Winged helix' DNA-binding domain"/>
    <property type="match status" value="1"/>
</dbReference>
<dbReference type="PANTHER" id="PTHR34704">
    <property type="entry name" value="ATPASE"/>
    <property type="match status" value="1"/>
</dbReference>
<dbReference type="Pfam" id="PF03008">
    <property type="entry name" value="DUF234"/>
    <property type="match status" value="1"/>
</dbReference>
<dbReference type="InterPro" id="IPR036390">
    <property type="entry name" value="WH_DNA-bd_sf"/>
</dbReference>
<gene>
    <name evidence="3" type="ORF">MKQ68_19785</name>
</gene>
<accession>A0ABY6IY73</accession>